<sequence length="81" mass="8795">MGYHEDLQESQTGSQLHCSGSPAVLLTEVSKAVHSDPLEQLYTSRRSEALLCLRYALSSDHEPCASEDAMGPIRGQIGPHT</sequence>
<dbReference type="EMBL" id="KL596943">
    <property type="protein sequence ID" value="KER21751.1"/>
    <property type="molecule type" value="Genomic_DNA"/>
</dbReference>
<protein>
    <submittedName>
        <fullName evidence="2">Uncharacterized protein</fullName>
    </submittedName>
</protein>
<dbReference type="Proteomes" id="UP000054324">
    <property type="component" value="Unassembled WGS sequence"/>
</dbReference>
<accession>A0A074Z3U3</accession>
<organism evidence="2 3">
    <name type="scientific">Opisthorchis viverrini</name>
    <name type="common">Southeast Asian liver fluke</name>
    <dbReference type="NCBI Taxonomy" id="6198"/>
    <lineage>
        <taxon>Eukaryota</taxon>
        <taxon>Metazoa</taxon>
        <taxon>Spiralia</taxon>
        <taxon>Lophotrochozoa</taxon>
        <taxon>Platyhelminthes</taxon>
        <taxon>Trematoda</taxon>
        <taxon>Digenea</taxon>
        <taxon>Opisthorchiida</taxon>
        <taxon>Opisthorchiata</taxon>
        <taxon>Opisthorchiidae</taxon>
        <taxon>Opisthorchis</taxon>
    </lineage>
</organism>
<gene>
    <name evidence="2" type="ORF">T265_09990</name>
</gene>
<proteinExistence type="predicted"/>
<dbReference type="KEGG" id="ovi:T265_09990"/>
<evidence type="ECO:0000256" key="1">
    <source>
        <dbReference type="SAM" id="MobiDB-lite"/>
    </source>
</evidence>
<evidence type="ECO:0000313" key="2">
    <source>
        <dbReference type="EMBL" id="KER21751.1"/>
    </source>
</evidence>
<keyword evidence="3" id="KW-1185">Reference proteome</keyword>
<dbReference type="AlphaFoldDB" id="A0A074Z3U3"/>
<reference evidence="2 3" key="1">
    <citation type="submission" date="2013-11" db="EMBL/GenBank/DDBJ databases">
        <title>Opisthorchis viverrini - life in the bile duct.</title>
        <authorList>
            <person name="Young N.D."/>
            <person name="Nagarajan N."/>
            <person name="Lin S.J."/>
            <person name="Korhonen P.K."/>
            <person name="Jex A.R."/>
            <person name="Hall R.S."/>
            <person name="Safavi-Hemami H."/>
            <person name="Kaewkong W."/>
            <person name="Bertrand D."/>
            <person name="Gao S."/>
            <person name="Seet Q."/>
            <person name="Wongkham S."/>
            <person name="Teh B.T."/>
            <person name="Wongkham C."/>
            <person name="Intapan P.M."/>
            <person name="Maleewong W."/>
            <person name="Yang X."/>
            <person name="Hu M."/>
            <person name="Wang Z."/>
            <person name="Hofmann A."/>
            <person name="Sternberg P.W."/>
            <person name="Tan P."/>
            <person name="Wang J."/>
            <person name="Gasser R.B."/>
        </authorList>
    </citation>
    <scope>NUCLEOTIDE SEQUENCE [LARGE SCALE GENOMIC DNA]</scope>
</reference>
<name>A0A074Z3U3_OPIVI</name>
<dbReference type="GeneID" id="20324158"/>
<dbReference type="RefSeq" id="XP_009174491.1">
    <property type="nucleotide sequence ID" value="XM_009176227.1"/>
</dbReference>
<feature type="region of interest" description="Disordered" evidence="1">
    <location>
        <begin position="62"/>
        <end position="81"/>
    </location>
</feature>
<evidence type="ECO:0000313" key="3">
    <source>
        <dbReference type="Proteomes" id="UP000054324"/>
    </source>
</evidence>
<dbReference type="CTD" id="20324158"/>